<accession>A0A4U5QS82</accession>
<proteinExistence type="predicted"/>
<protein>
    <submittedName>
        <fullName evidence="2">Uncharacterized protein</fullName>
    </submittedName>
</protein>
<feature type="region of interest" description="Disordered" evidence="1">
    <location>
        <begin position="36"/>
        <end position="67"/>
    </location>
</feature>
<feature type="compositionally biased region" description="Basic and acidic residues" evidence="1">
    <location>
        <begin position="1"/>
        <end position="15"/>
    </location>
</feature>
<evidence type="ECO:0000313" key="2">
    <source>
        <dbReference type="EMBL" id="TKS13880.1"/>
    </source>
</evidence>
<name>A0A4U5QS82_POPAL</name>
<organism evidence="2">
    <name type="scientific">Populus alba</name>
    <name type="common">White poplar</name>
    <dbReference type="NCBI Taxonomy" id="43335"/>
    <lineage>
        <taxon>Eukaryota</taxon>
        <taxon>Viridiplantae</taxon>
        <taxon>Streptophyta</taxon>
        <taxon>Embryophyta</taxon>
        <taxon>Tracheophyta</taxon>
        <taxon>Spermatophyta</taxon>
        <taxon>Magnoliopsida</taxon>
        <taxon>eudicotyledons</taxon>
        <taxon>Gunneridae</taxon>
        <taxon>Pentapetalae</taxon>
        <taxon>rosids</taxon>
        <taxon>fabids</taxon>
        <taxon>Malpighiales</taxon>
        <taxon>Salicaceae</taxon>
        <taxon>Saliceae</taxon>
        <taxon>Populus</taxon>
    </lineage>
</organism>
<dbReference type="AlphaFoldDB" id="A0A4U5QS82"/>
<reference evidence="2" key="1">
    <citation type="submission" date="2018-10" db="EMBL/GenBank/DDBJ databases">
        <title>Population genomic analysis revealed the cold adaptation of white poplar.</title>
        <authorList>
            <person name="Liu Y.-J."/>
        </authorList>
    </citation>
    <scope>NUCLEOTIDE SEQUENCE [LARGE SCALE GENOMIC DNA]</scope>
    <source>
        <strain evidence="2">PAL-ZL1</strain>
    </source>
</reference>
<evidence type="ECO:0000256" key="1">
    <source>
        <dbReference type="SAM" id="MobiDB-lite"/>
    </source>
</evidence>
<dbReference type="EMBL" id="RCHU01000122">
    <property type="protein sequence ID" value="TKS13880.1"/>
    <property type="molecule type" value="Genomic_DNA"/>
</dbReference>
<sequence>MITHGEHITGEETYHGKRFRSTAICPSTVKNPWLHLQNPQNTLARKSEQRDIFPKIKGKDDSQTTKEGLRACHVRAKLPQQEMEFKFSPAKKILGVTTRSGSAMMR</sequence>
<feature type="compositionally biased region" description="Basic and acidic residues" evidence="1">
    <location>
        <begin position="45"/>
        <end position="67"/>
    </location>
</feature>
<feature type="region of interest" description="Disordered" evidence="1">
    <location>
        <begin position="1"/>
        <end position="20"/>
    </location>
</feature>
<comment type="caution">
    <text evidence="2">The sequence shown here is derived from an EMBL/GenBank/DDBJ whole genome shotgun (WGS) entry which is preliminary data.</text>
</comment>
<gene>
    <name evidence="2" type="ORF">D5086_0000048770</name>
</gene>